<protein>
    <submittedName>
        <fullName evidence="1">Uncharacterized protein</fullName>
    </submittedName>
</protein>
<gene>
    <name evidence="1" type="ORF">SAMN04488568_1193</name>
</gene>
<reference evidence="1 2" key="1">
    <citation type="submission" date="2016-10" db="EMBL/GenBank/DDBJ databases">
        <authorList>
            <person name="de Groot N.N."/>
        </authorList>
    </citation>
    <scope>NUCLEOTIDE SEQUENCE [LARGE SCALE GENOMIC DNA]</scope>
    <source>
        <strain evidence="1 2">DSM 16077</strain>
    </source>
</reference>
<dbReference type="Proteomes" id="UP000199759">
    <property type="component" value="Unassembled WGS sequence"/>
</dbReference>
<evidence type="ECO:0000313" key="2">
    <source>
        <dbReference type="Proteomes" id="UP000199759"/>
    </source>
</evidence>
<accession>A0A1G9VDI4</accession>
<organism evidence="1 2">
    <name type="scientific">Maricaulis salignorans</name>
    <dbReference type="NCBI Taxonomy" id="144026"/>
    <lineage>
        <taxon>Bacteria</taxon>
        <taxon>Pseudomonadati</taxon>
        <taxon>Pseudomonadota</taxon>
        <taxon>Alphaproteobacteria</taxon>
        <taxon>Maricaulales</taxon>
        <taxon>Maricaulaceae</taxon>
        <taxon>Maricaulis</taxon>
    </lineage>
</organism>
<name>A0A1G9VDI4_9PROT</name>
<dbReference type="EMBL" id="FNHG01000019">
    <property type="protein sequence ID" value="SDM70328.1"/>
    <property type="molecule type" value="Genomic_DNA"/>
</dbReference>
<keyword evidence="2" id="KW-1185">Reference proteome</keyword>
<evidence type="ECO:0000313" key="1">
    <source>
        <dbReference type="EMBL" id="SDM70328.1"/>
    </source>
</evidence>
<sequence>MKICEFEVPAPGGRHSYRFSYIWQDMGWVNDGVISTEIAVVRINADGHEDASITATVAVDVDNNQIIVTLPGGTELVVDLLDYNLADVDHRADGLMPGDEGELDGYWNTIVEASSANAEAVAAAIDAIPVPDPLIGCVLRAGIATVVGQAVACNEQVGGGGELYARVRAVLGCLRGNGLRILGRTTTRTLRCMVMGGLPACIPWP</sequence>
<proteinExistence type="predicted"/>
<dbReference type="AlphaFoldDB" id="A0A1G9VDI4"/>